<sequence length="240" mass="24687">MYGPDRGVPSEPFVADLLRLADATSDPRLAALAARIAAPVRVAVGGRPGVGRRTVAAALQRAGVAVADADAGVAVHVVAEVCKPEDVAAVAAATRPTLVVLNKADLPGGADADEIARRLGTPVQPMSGLVGSGVGRVVERLTDLGAGLRYRRLTETMTRLAALAVENPRLAELLHGDAAVTACAAAAAAVVDAPGPAGDLARARHWDRHRVAPLSVLHRSCAADLARGSLRRWARTRESA</sequence>
<proteinExistence type="predicted"/>
<organism evidence="1 2">
    <name type="scientific">Mycolicibacter acidiphilus</name>
    <dbReference type="NCBI Taxonomy" id="2835306"/>
    <lineage>
        <taxon>Bacteria</taxon>
        <taxon>Bacillati</taxon>
        <taxon>Actinomycetota</taxon>
        <taxon>Actinomycetes</taxon>
        <taxon>Mycobacteriales</taxon>
        <taxon>Mycobacteriaceae</taxon>
        <taxon>Mycolicibacter</taxon>
    </lineage>
</organism>
<dbReference type="EMBL" id="JAHCLR010000008">
    <property type="protein sequence ID" value="MBS9533268.1"/>
    <property type="molecule type" value="Genomic_DNA"/>
</dbReference>
<dbReference type="RefSeq" id="WP_214092152.1">
    <property type="nucleotide sequence ID" value="NZ_JAHCLR010000008.1"/>
</dbReference>
<keyword evidence="2" id="KW-1185">Reference proteome</keyword>
<dbReference type="InterPro" id="IPR027417">
    <property type="entry name" value="P-loop_NTPase"/>
</dbReference>
<comment type="caution">
    <text evidence="1">The sequence shown here is derived from an EMBL/GenBank/DDBJ whole genome shotgun (WGS) entry which is preliminary data.</text>
</comment>
<dbReference type="Proteomes" id="UP001519535">
    <property type="component" value="Unassembled WGS sequence"/>
</dbReference>
<dbReference type="SUPFAM" id="SSF52540">
    <property type="entry name" value="P-loop containing nucleoside triphosphate hydrolases"/>
    <property type="match status" value="1"/>
</dbReference>
<evidence type="ECO:0000313" key="1">
    <source>
        <dbReference type="EMBL" id="MBS9533268.1"/>
    </source>
</evidence>
<accession>A0ABS5RG61</accession>
<dbReference type="Gene3D" id="3.40.50.300">
    <property type="entry name" value="P-loop containing nucleotide triphosphate hydrolases"/>
    <property type="match status" value="1"/>
</dbReference>
<evidence type="ECO:0000313" key="2">
    <source>
        <dbReference type="Proteomes" id="UP001519535"/>
    </source>
</evidence>
<reference evidence="1 2" key="1">
    <citation type="submission" date="2021-05" db="EMBL/GenBank/DDBJ databases">
        <title>Mycobacterium acidophilum sp. nov., an extremely acid-tolerant member of the genus Mycobacterium.</title>
        <authorList>
            <person name="Xia J."/>
        </authorList>
    </citation>
    <scope>NUCLEOTIDE SEQUENCE [LARGE SCALE GENOMIC DNA]</scope>
    <source>
        <strain evidence="1 2">M1</strain>
    </source>
</reference>
<protein>
    <submittedName>
        <fullName evidence="1">Uncharacterized protein</fullName>
    </submittedName>
</protein>
<name>A0ABS5RG61_9MYCO</name>
<gene>
    <name evidence="1" type="ORF">KIH27_06645</name>
</gene>